<dbReference type="EMBL" id="UAVU01000010">
    <property type="protein sequence ID" value="SQC93336.1"/>
    <property type="molecule type" value="Genomic_DNA"/>
</dbReference>
<keyword evidence="1" id="KW-0732">Signal</keyword>
<accession>A0A2X3J1C8</accession>
<proteinExistence type="predicted"/>
<sequence length="167" mass="17855">MVQRLSRNLRLALFYLCVSGWLPAAAGRGVDLTEQIAKFNAALSQAPPAAQVSLQTLQQLDATLLKPESMYPQFQVWSLPELTEFYHLDKRCASEIGLSAAVKSFIAALCQPNIPSAAWLAANPLYPLGGKQCLAVYLAPSGGGGRAKKLATCAGETERSGGYRDAV</sequence>
<protein>
    <submittedName>
        <fullName evidence="3">Domain of uncharacterized function (DUF3404)</fullName>
    </submittedName>
</protein>
<evidence type="ECO:0000313" key="3">
    <source>
        <dbReference type="EMBL" id="SQC93336.1"/>
    </source>
</evidence>
<dbReference type="InterPro" id="IPR021821">
    <property type="entry name" value="VxrA_SD"/>
</dbReference>
<evidence type="ECO:0000256" key="1">
    <source>
        <dbReference type="SAM" id="SignalP"/>
    </source>
</evidence>
<gene>
    <name evidence="3" type="ORF">NCTC12120_06450</name>
</gene>
<name>A0A2X3J1C8_9ENTR</name>
<evidence type="ECO:0000259" key="2">
    <source>
        <dbReference type="Pfam" id="PF11884"/>
    </source>
</evidence>
<feature type="domain" description="Histidine kinase VxrA sensor" evidence="2">
    <location>
        <begin position="32"/>
        <end position="130"/>
    </location>
</feature>
<dbReference type="AlphaFoldDB" id="A0A2X3J1C8"/>
<organism evidence="3 4">
    <name type="scientific">Cedecea neteri</name>
    <dbReference type="NCBI Taxonomy" id="158822"/>
    <lineage>
        <taxon>Bacteria</taxon>
        <taxon>Pseudomonadati</taxon>
        <taxon>Pseudomonadota</taxon>
        <taxon>Gammaproteobacteria</taxon>
        <taxon>Enterobacterales</taxon>
        <taxon>Enterobacteriaceae</taxon>
        <taxon>Cedecea</taxon>
    </lineage>
</organism>
<feature type="signal peptide" evidence="1">
    <location>
        <begin position="1"/>
        <end position="24"/>
    </location>
</feature>
<reference evidence="3 4" key="1">
    <citation type="submission" date="2018-06" db="EMBL/GenBank/DDBJ databases">
        <authorList>
            <consortium name="Pathogen Informatics"/>
            <person name="Doyle S."/>
        </authorList>
    </citation>
    <scope>NUCLEOTIDE SEQUENCE [LARGE SCALE GENOMIC DNA]</scope>
    <source>
        <strain evidence="3 4">NCTC12120</strain>
    </source>
</reference>
<dbReference type="Proteomes" id="UP000251197">
    <property type="component" value="Unassembled WGS sequence"/>
</dbReference>
<dbReference type="Pfam" id="PF11884">
    <property type="entry name" value="DUF3404"/>
    <property type="match status" value="1"/>
</dbReference>
<evidence type="ECO:0000313" key="4">
    <source>
        <dbReference type="Proteomes" id="UP000251197"/>
    </source>
</evidence>
<feature type="chain" id="PRO_5015959161" evidence="1">
    <location>
        <begin position="25"/>
        <end position="167"/>
    </location>
</feature>